<evidence type="ECO:0000313" key="3">
    <source>
        <dbReference type="Proteomes" id="UP000054683"/>
    </source>
</evidence>
<proteinExistence type="predicted"/>
<reference evidence="2 3" key="1">
    <citation type="submission" date="2016-01" db="EMBL/GenBank/DDBJ databases">
        <authorList>
            <person name="Oliw E.H."/>
        </authorList>
    </citation>
    <scope>NUCLEOTIDE SEQUENCE [LARGE SCALE GENOMIC DNA]</scope>
    <source>
        <strain evidence="2">LMG 27134</strain>
    </source>
</reference>
<dbReference type="Proteomes" id="UP000054683">
    <property type="component" value="Unassembled WGS sequence"/>
</dbReference>
<dbReference type="RefSeq" id="WP_062092302.1">
    <property type="nucleotide sequence ID" value="NZ_FCOK02000098.1"/>
</dbReference>
<dbReference type="AlphaFoldDB" id="A0A158JLJ6"/>
<gene>
    <name evidence="2" type="ORF">AWB69_08217</name>
</gene>
<dbReference type="EMBL" id="FCOK02000098">
    <property type="protein sequence ID" value="SAL69535.1"/>
    <property type="molecule type" value="Genomic_DNA"/>
</dbReference>
<evidence type="ECO:0000259" key="1">
    <source>
        <dbReference type="Pfam" id="PF21818"/>
    </source>
</evidence>
<dbReference type="Pfam" id="PF21818">
    <property type="entry name" value="DUF6884"/>
    <property type="match status" value="1"/>
</dbReference>
<accession>A0A158JLJ6</accession>
<protein>
    <recommendedName>
        <fullName evidence="1">DUF6884 domain-containing protein</fullName>
    </recommendedName>
</protein>
<evidence type="ECO:0000313" key="2">
    <source>
        <dbReference type="EMBL" id="SAL69535.1"/>
    </source>
</evidence>
<sequence length="236" mass="25941">MTNTSKHLIIMACSATKLEQPAPALDLYRGVMYSTYRANVRHEARPEVMILSARHGFLRADTIIAPYEHRMSTERADAMLNDLPSYLCDGWPAQARSVLLVGGKEYRRVMRAAVSHLSTRGCLASDTCVEETNGGIGYQRSQLGAYLRAIAKPDDNVVGFQPNGTPLYRRLGVYAIGDTVQVAYRARPDLPARPARIEELFDGPRGDTASIAMLDVKPGAPAQTWISLSDLQPVHA</sequence>
<name>A0A158JLJ6_9BURK</name>
<feature type="domain" description="DUF6884" evidence="1">
    <location>
        <begin position="9"/>
        <end position="114"/>
    </location>
</feature>
<organism evidence="2 3">
    <name type="scientific">Caballeronia udeis</name>
    <dbReference type="NCBI Taxonomy" id="1232866"/>
    <lineage>
        <taxon>Bacteria</taxon>
        <taxon>Pseudomonadati</taxon>
        <taxon>Pseudomonadota</taxon>
        <taxon>Betaproteobacteria</taxon>
        <taxon>Burkholderiales</taxon>
        <taxon>Burkholderiaceae</taxon>
        <taxon>Caballeronia</taxon>
    </lineage>
</organism>
<dbReference type="InterPro" id="IPR049251">
    <property type="entry name" value="DUF6884"/>
</dbReference>